<comment type="caution">
    <text evidence="2">The sequence shown here is derived from an EMBL/GenBank/DDBJ whole genome shotgun (WGS) entry which is preliminary data.</text>
</comment>
<dbReference type="EMBL" id="LWDF02000238">
    <property type="protein sequence ID" value="KAE8251622.1"/>
    <property type="molecule type" value="Genomic_DNA"/>
</dbReference>
<protein>
    <submittedName>
        <fullName evidence="2">Uncharacterized protein</fullName>
    </submittedName>
</protein>
<sequence>MSPDTLRDCSAGDGLRRAVLVRNTMLANFRRVELQYAQQQQQQQQRQRQLALQAAEHPDFTPVSYPWQQRPAAASQAHHLSSSAARAGEDAAFEGDLGSSSHSASASSSSSSTSSLPSTDVDEDEQAWFDDVLFELENTTDDVEDDLLGSVSSIHSTDDTARSTSSLELSTSLSDVPELIPDDEELGPGSSDEEDDDDDEAQHRSTASTPPSPTSGKLPPSSTRVLVHSPSANSASIGADISSLSHGRFLSTYPCDDIEKARHGQQQLQQTPPHPIQDGMLHLLPPLFALPAGTSS</sequence>
<proteinExistence type="predicted"/>
<feature type="region of interest" description="Disordered" evidence="1">
    <location>
        <begin position="256"/>
        <end position="278"/>
    </location>
</feature>
<feature type="compositionally biased region" description="Acidic residues" evidence="1">
    <location>
        <begin position="180"/>
        <end position="200"/>
    </location>
</feature>
<dbReference type="Proteomes" id="UP000077521">
    <property type="component" value="Unassembled WGS sequence"/>
</dbReference>
<dbReference type="AlphaFoldDB" id="A0A177TRA7"/>
<accession>A0A177TRA7</accession>
<feature type="region of interest" description="Disordered" evidence="1">
    <location>
        <begin position="154"/>
        <end position="243"/>
    </location>
</feature>
<evidence type="ECO:0000256" key="1">
    <source>
        <dbReference type="SAM" id="MobiDB-lite"/>
    </source>
</evidence>
<gene>
    <name evidence="2" type="ORF">A4X13_0g3913</name>
</gene>
<evidence type="ECO:0000313" key="2">
    <source>
        <dbReference type="EMBL" id="KAE8251622.1"/>
    </source>
</evidence>
<evidence type="ECO:0000313" key="3">
    <source>
        <dbReference type="Proteomes" id="UP000077521"/>
    </source>
</evidence>
<name>A0A177TRA7_9BASI</name>
<feature type="region of interest" description="Disordered" evidence="1">
    <location>
        <begin position="37"/>
        <end position="122"/>
    </location>
</feature>
<feature type="compositionally biased region" description="Low complexity" evidence="1">
    <location>
        <begin position="72"/>
        <end position="86"/>
    </location>
</feature>
<keyword evidence="3" id="KW-1185">Reference proteome</keyword>
<feature type="compositionally biased region" description="Low complexity" evidence="1">
    <location>
        <begin position="163"/>
        <end position="174"/>
    </location>
</feature>
<reference evidence="2" key="1">
    <citation type="submission" date="2016-04" db="EMBL/GenBank/DDBJ databases">
        <authorList>
            <person name="Nguyen H.D."/>
            <person name="Samba Siva P."/>
            <person name="Cullis J."/>
            <person name="Levesque C.A."/>
            <person name="Hambleton S."/>
        </authorList>
    </citation>
    <scope>NUCLEOTIDE SEQUENCE</scope>
    <source>
        <strain evidence="2">DAOMC 236416</strain>
    </source>
</reference>
<feature type="compositionally biased region" description="Polar residues" evidence="1">
    <location>
        <begin position="220"/>
        <end position="236"/>
    </location>
</feature>
<reference evidence="2" key="2">
    <citation type="journal article" date="2019" name="IMA Fungus">
        <title>Genome sequencing and comparison of five Tilletia species to identify candidate genes for the detection of regulated species infecting wheat.</title>
        <authorList>
            <person name="Nguyen H.D.T."/>
            <person name="Sultana T."/>
            <person name="Kesanakurti P."/>
            <person name="Hambleton S."/>
        </authorList>
    </citation>
    <scope>NUCLEOTIDE SEQUENCE</scope>
    <source>
        <strain evidence="2">DAOMC 236416</strain>
    </source>
</reference>
<organism evidence="2 3">
    <name type="scientific">Tilletia indica</name>
    <dbReference type="NCBI Taxonomy" id="43049"/>
    <lineage>
        <taxon>Eukaryota</taxon>
        <taxon>Fungi</taxon>
        <taxon>Dikarya</taxon>
        <taxon>Basidiomycota</taxon>
        <taxon>Ustilaginomycotina</taxon>
        <taxon>Exobasidiomycetes</taxon>
        <taxon>Tilletiales</taxon>
        <taxon>Tilletiaceae</taxon>
        <taxon>Tilletia</taxon>
    </lineage>
</organism>
<feature type="compositionally biased region" description="Low complexity" evidence="1">
    <location>
        <begin position="37"/>
        <end position="55"/>
    </location>
</feature>
<feature type="compositionally biased region" description="Low complexity" evidence="1">
    <location>
        <begin position="99"/>
        <end position="115"/>
    </location>
</feature>